<sequence>MALTRDRVVVSVCEDCDLEVLTLSFRMSPKKLYISYCSTSMFYFNGTIFKRGGDWQNGGNCHLETLPELCSSLVPNDNWLQFKIMNVVLSAHTNVSEIVFIMLSINKPNSFLHQNLQPGTKETKFSFWNGIEC</sequence>
<gene>
    <name evidence="1" type="ORF">DEO72_LG10g1534</name>
</gene>
<evidence type="ECO:0000313" key="2">
    <source>
        <dbReference type="Proteomes" id="UP000501690"/>
    </source>
</evidence>
<dbReference type="EMBL" id="CP039354">
    <property type="protein sequence ID" value="QCE10306.1"/>
    <property type="molecule type" value="Genomic_DNA"/>
</dbReference>
<reference evidence="1 2" key="1">
    <citation type="submission" date="2019-04" db="EMBL/GenBank/DDBJ databases">
        <title>An improved genome assembly and genetic linkage map for asparagus bean, Vigna unguiculata ssp. sesquipedialis.</title>
        <authorList>
            <person name="Xia Q."/>
            <person name="Zhang R."/>
            <person name="Dong Y."/>
        </authorList>
    </citation>
    <scope>NUCLEOTIDE SEQUENCE [LARGE SCALE GENOMIC DNA]</scope>
    <source>
        <tissue evidence="1">Leaf</tissue>
    </source>
</reference>
<keyword evidence="2" id="KW-1185">Reference proteome</keyword>
<organism evidence="1 2">
    <name type="scientific">Vigna unguiculata</name>
    <name type="common">Cowpea</name>
    <dbReference type="NCBI Taxonomy" id="3917"/>
    <lineage>
        <taxon>Eukaryota</taxon>
        <taxon>Viridiplantae</taxon>
        <taxon>Streptophyta</taxon>
        <taxon>Embryophyta</taxon>
        <taxon>Tracheophyta</taxon>
        <taxon>Spermatophyta</taxon>
        <taxon>Magnoliopsida</taxon>
        <taxon>eudicotyledons</taxon>
        <taxon>Gunneridae</taxon>
        <taxon>Pentapetalae</taxon>
        <taxon>rosids</taxon>
        <taxon>fabids</taxon>
        <taxon>Fabales</taxon>
        <taxon>Fabaceae</taxon>
        <taxon>Papilionoideae</taxon>
        <taxon>50 kb inversion clade</taxon>
        <taxon>NPAAA clade</taxon>
        <taxon>indigoferoid/millettioid clade</taxon>
        <taxon>Phaseoleae</taxon>
        <taxon>Vigna</taxon>
    </lineage>
</organism>
<evidence type="ECO:0000313" key="1">
    <source>
        <dbReference type="EMBL" id="QCE10306.1"/>
    </source>
</evidence>
<name>A0A4D6N998_VIGUN</name>
<accession>A0A4D6N998</accession>
<protein>
    <submittedName>
        <fullName evidence="1">Trichome birefringence-like family</fullName>
    </submittedName>
</protein>
<proteinExistence type="predicted"/>
<dbReference type="Proteomes" id="UP000501690">
    <property type="component" value="Linkage Group LG10"/>
</dbReference>
<dbReference type="AlphaFoldDB" id="A0A4D6N998"/>